<sequence length="853" mass="92432">MSSLFSLPELHTQYQYFAKFDPVAHYNAYRKVFNILMLGKHQMPQGTKEELAAMLRTTFQFLRLTLIALKGQHLIDSRLPANLRVMGWDRLIRQTSDEMRPSHRLSHFCLGSPLPGGQCFSALNTPNPMEDYLLQQALPVVYGPPFLTPEENTAFPSVVFTCFLTPSPDDDDEDDGAEIHSMTVADALSEPEMAPLFPEPPFPPPPLPNQPIPTTVSQPPASPMALPMVLTVEQASVPSTSVVLPSVASLLSSRCPDAPLASSPLRASPMTAANFFLASPIQATPTRPNLQNLMEGHPTSPPANTGFQELACQMSWTVHPGSPHPILPAAGSSRSFDFAAFTPTQFDPTSLLCLLVLPGLVSPLPPVEGQGDFNPLPVPMVIITPSLPVITVLEDSPAATPPINELRSPSPLQIYHALSGEPLNPVVRSAPSSSHGPPAHPSKITSRKPKPCMLLKDGQRAYHCQLTPPPAPLSTVRFESALSSAKSPNKRKRSSSGKGKAVQMAPAISLPSTPRTRAHAHSSKVAMLPPSPDIKSEAEVETVPATKKPKLSSFNAKPKKKSKAAPCKKAHFMARSPGSGSDSETGGVSITQDTTRAELKALTFDDIQTVPHEFLLPVRYAGKNGTFGACSSTNPWFARAPDHYAVSCIPCTSRSIKCTWTNKFPGAACDQCITSHHGCCSAHYTAQEMNIVSTHIAPFAKYNISNIEWDLAQLHNANHELEHLDYLLHSRYLSCDLIIHEIGEVLDQLASHEDGNQIIEGLAANYEEVSAFIVNDGIRQSLGQSFDVPFGPSIPFDDADASAWELSDDEGLQRSRRASHYPNQPSDEDCQEGPSNSHEHGSDGGEFNLEAEV</sequence>
<evidence type="ECO:0000313" key="3">
    <source>
        <dbReference type="Proteomes" id="UP001175227"/>
    </source>
</evidence>
<evidence type="ECO:0000313" key="2">
    <source>
        <dbReference type="EMBL" id="KAK0488826.1"/>
    </source>
</evidence>
<comment type="caution">
    <text evidence="2">The sequence shown here is derived from an EMBL/GenBank/DDBJ whole genome shotgun (WGS) entry which is preliminary data.</text>
</comment>
<protein>
    <submittedName>
        <fullName evidence="2">Uncharacterized protein</fullName>
    </submittedName>
</protein>
<proteinExistence type="predicted"/>
<name>A0AA39PS87_9AGAR</name>
<feature type="region of interest" description="Disordered" evidence="1">
    <location>
        <begin position="805"/>
        <end position="853"/>
    </location>
</feature>
<dbReference type="Proteomes" id="UP001175227">
    <property type="component" value="Unassembled WGS sequence"/>
</dbReference>
<feature type="region of interest" description="Disordered" evidence="1">
    <location>
        <begin position="423"/>
        <end position="450"/>
    </location>
</feature>
<gene>
    <name evidence="2" type="ORF">IW261DRAFT_1557322</name>
</gene>
<organism evidence="2 3">
    <name type="scientific">Armillaria novae-zelandiae</name>
    <dbReference type="NCBI Taxonomy" id="153914"/>
    <lineage>
        <taxon>Eukaryota</taxon>
        <taxon>Fungi</taxon>
        <taxon>Dikarya</taxon>
        <taxon>Basidiomycota</taxon>
        <taxon>Agaricomycotina</taxon>
        <taxon>Agaricomycetes</taxon>
        <taxon>Agaricomycetidae</taxon>
        <taxon>Agaricales</taxon>
        <taxon>Marasmiineae</taxon>
        <taxon>Physalacriaceae</taxon>
        <taxon>Armillaria</taxon>
    </lineage>
</organism>
<feature type="region of interest" description="Disordered" evidence="1">
    <location>
        <begin position="565"/>
        <end position="589"/>
    </location>
</feature>
<keyword evidence="3" id="KW-1185">Reference proteome</keyword>
<dbReference type="EMBL" id="JAUEPR010000002">
    <property type="protein sequence ID" value="KAK0488826.1"/>
    <property type="molecule type" value="Genomic_DNA"/>
</dbReference>
<accession>A0AA39PS87</accession>
<reference evidence="2" key="1">
    <citation type="submission" date="2023-06" db="EMBL/GenBank/DDBJ databases">
        <authorList>
            <consortium name="Lawrence Berkeley National Laboratory"/>
            <person name="Ahrendt S."/>
            <person name="Sahu N."/>
            <person name="Indic B."/>
            <person name="Wong-Bajracharya J."/>
            <person name="Merenyi Z."/>
            <person name="Ke H.-M."/>
            <person name="Monk M."/>
            <person name="Kocsube S."/>
            <person name="Drula E."/>
            <person name="Lipzen A."/>
            <person name="Balint B."/>
            <person name="Henrissat B."/>
            <person name="Andreopoulos B."/>
            <person name="Martin F.M."/>
            <person name="Harder C.B."/>
            <person name="Rigling D."/>
            <person name="Ford K.L."/>
            <person name="Foster G.D."/>
            <person name="Pangilinan J."/>
            <person name="Papanicolaou A."/>
            <person name="Barry K."/>
            <person name="LaButti K."/>
            <person name="Viragh M."/>
            <person name="Koriabine M."/>
            <person name="Yan M."/>
            <person name="Riley R."/>
            <person name="Champramary S."/>
            <person name="Plett K.L."/>
            <person name="Tsai I.J."/>
            <person name="Slot J."/>
            <person name="Sipos G."/>
            <person name="Plett J."/>
            <person name="Nagy L.G."/>
            <person name="Grigoriev I.V."/>
        </authorList>
    </citation>
    <scope>NUCLEOTIDE SEQUENCE</scope>
    <source>
        <strain evidence="2">ICMP 16352</strain>
    </source>
</reference>
<evidence type="ECO:0000256" key="1">
    <source>
        <dbReference type="SAM" id="MobiDB-lite"/>
    </source>
</evidence>
<feature type="compositionally biased region" description="Polar residues" evidence="1">
    <location>
        <begin position="578"/>
        <end position="589"/>
    </location>
</feature>
<feature type="region of interest" description="Disordered" evidence="1">
    <location>
        <begin position="480"/>
        <end position="545"/>
    </location>
</feature>
<dbReference type="AlphaFoldDB" id="A0AA39PS87"/>